<comment type="caution">
    <text evidence="2">The sequence shown here is derived from an EMBL/GenBank/DDBJ whole genome shotgun (WGS) entry which is preliminary data.</text>
</comment>
<protein>
    <submittedName>
        <fullName evidence="2">Uncharacterized protein</fullName>
    </submittedName>
</protein>
<dbReference type="AlphaFoldDB" id="A0A4S1CL07"/>
<feature type="chain" id="PRO_5020632237" evidence="1">
    <location>
        <begin position="28"/>
        <end position="439"/>
    </location>
</feature>
<sequence>MKVSAWIAMFGCLIALAFLMHPGDARAAEFNARGCGWPLVFSPEGSGNVQGPDGAARYWIMPFDTRYEKMTIKGTYPKIRYFAITAYETLGYDPEHNTNQGFHLVEQHLYDAQITPDPGSSNPFVQPGGRSGTYTVVISRSDPSSGNTIKVSSDLVWVVLRMYVPNADPSLSGKALMGGVPLPTITLTDGTGAGKQLDTCPTVNKWGEISALAQLLFPLNFDPKVIEGTPATDRLWFASPANPPSILWPNPDGKYMMMWPGDDYQPGRIIVIRGKAPGVPDTFNGAPIWEPSRGFRSVDMRYWALCEQDFAVPLSLVGCATDLTTRLEGGYYTIVISDDRQRPDWLSPNINWLPYGDERYPKFMVLRHTLVSDDFPYAVKEAWARCAFDLDFKSLPERNVLDEKGPCSQDAMGDYYPVAVWCDKATFMHGGWQACMKVR</sequence>
<keyword evidence="1" id="KW-0732">Signal</keyword>
<gene>
    <name evidence="2" type="ORF">E4633_02835</name>
</gene>
<keyword evidence="3" id="KW-1185">Reference proteome</keyword>
<evidence type="ECO:0000313" key="3">
    <source>
        <dbReference type="Proteomes" id="UP000306416"/>
    </source>
</evidence>
<feature type="signal peptide" evidence="1">
    <location>
        <begin position="1"/>
        <end position="27"/>
    </location>
</feature>
<name>A0A4S1CL07_9BACT</name>
<reference evidence="2 3" key="1">
    <citation type="submission" date="2019-04" db="EMBL/GenBank/DDBJ databases">
        <title>Geobacter oryzae sp. nov., ferric-reducing bacteria isolated from paddy soil.</title>
        <authorList>
            <person name="Xu Z."/>
            <person name="Masuda Y."/>
            <person name="Itoh H."/>
            <person name="Senoo K."/>
        </authorList>
    </citation>
    <scope>NUCLEOTIDE SEQUENCE [LARGE SCALE GENOMIC DNA]</scope>
    <source>
        <strain evidence="2 3">Red111</strain>
    </source>
</reference>
<accession>A0A4S1CL07</accession>
<evidence type="ECO:0000256" key="1">
    <source>
        <dbReference type="SAM" id="SignalP"/>
    </source>
</evidence>
<proteinExistence type="predicted"/>
<dbReference type="RefSeq" id="WP_135868747.1">
    <property type="nucleotide sequence ID" value="NZ_SRSC01000001.1"/>
</dbReference>
<organism evidence="2 3">
    <name type="scientific">Geomonas terrae</name>
    <dbReference type="NCBI Taxonomy" id="2562681"/>
    <lineage>
        <taxon>Bacteria</taxon>
        <taxon>Pseudomonadati</taxon>
        <taxon>Thermodesulfobacteriota</taxon>
        <taxon>Desulfuromonadia</taxon>
        <taxon>Geobacterales</taxon>
        <taxon>Geobacteraceae</taxon>
        <taxon>Geomonas</taxon>
    </lineage>
</organism>
<dbReference type="Proteomes" id="UP000306416">
    <property type="component" value="Unassembled WGS sequence"/>
</dbReference>
<evidence type="ECO:0000313" key="2">
    <source>
        <dbReference type="EMBL" id="TGU74417.1"/>
    </source>
</evidence>
<dbReference type="EMBL" id="SRSC01000001">
    <property type="protein sequence ID" value="TGU74417.1"/>
    <property type="molecule type" value="Genomic_DNA"/>
</dbReference>